<dbReference type="HOGENOM" id="CLU_019054_0_0_10"/>
<dbReference type="PATRIC" id="fig|1191523.3.peg.1815"/>
<dbReference type="Gene3D" id="1.20.890.20">
    <property type="entry name" value="mpn423 like domain"/>
    <property type="match status" value="1"/>
</dbReference>
<reference evidence="5 6" key="1">
    <citation type="journal article" date="2013" name="PLoS ONE">
        <title>Genomic analysis of Melioribacter roseus, facultatively anaerobic organotrophic bacterium representing a novel deep lineage within Bacteriodetes/Chlorobi group.</title>
        <authorList>
            <person name="Kadnikov V.V."/>
            <person name="Mardanov A.V."/>
            <person name="Podosokorskaya O.A."/>
            <person name="Gavrilov S.N."/>
            <person name="Kublanov I.V."/>
            <person name="Beletsky A.V."/>
            <person name="Bonch-Osmolovskaya E.A."/>
            <person name="Ravin N.V."/>
        </authorList>
    </citation>
    <scope>NUCLEOTIDE SEQUENCE [LARGE SCALE GENOMIC DNA]</scope>
    <source>
        <strain evidence="6">JCM 17771 / P3M-2</strain>
    </source>
</reference>
<dbReference type="AlphaFoldDB" id="I7A4Z7"/>
<dbReference type="SMART" id="SM01068">
    <property type="entry name" value="CBM_X"/>
    <property type="match status" value="1"/>
</dbReference>
<dbReference type="SUPFAM" id="SSF48208">
    <property type="entry name" value="Six-hairpin glycosidases"/>
    <property type="match status" value="1"/>
</dbReference>
<dbReference type="GO" id="GO:0005975">
    <property type="term" value="P:carbohydrate metabolic process"/>
    <property type="evidence" value="ECO:0007669"/>
    <property type="project" value="InterPro"/>
</dbReference>
<evidence type="ECO:0000259" key="3">
    <source>
        <dbReference type="Pfam" id="PF06165"/>
    </source>
</evidence>
<dbReference type="Proteomes" id="UP000009011">
    <property type="component" value="Chromosome"/>
</dbReference>
<evidence type="ECO:0000313" key="6">
    <source>
        <dbReference type="Proteomes" id="UP000009011"/>
    </source>
</evidence>
<dbReference type="eggNOG" id="COG3459">
    <property type="taxonomic scope" value="Bacteria"/>
</dbReference>
<feature type="domain" description="Glycosyl hydrolase 94 catalytic" evidence="4">
    <location>
        <begin position="337"/>
        <end position="765"/>
    </location>
</feature>
<evidence type="ECO:0000259" key="4">
    <source>
        <dbReference type="Pfam" id="PF17167"/>
    </source>
</evidence>
<proteinExistence type="predicted"/>
<keyword evidence="1" id="KW-0328">Glycosyltransferase</keyword>
<evidence type="ECO:0000256" key="1">
    <source>
        <dbReference type="ARBA" id="ARBA00022676"/>
    </source>
</evidence>
<dbReference type="InterPro" id="IPR012341">
    <property type="entry name" value="6hp_glycosidase-like_sf"/>
</dbReference>
<dbReference type="Pfam" id="PF17167">
    <property type="entry name" value="Glyco_hydro_94"/>
    <property type="match status" value="1"/>
</dbReference>
<dbReference type="PANTHER" id="PTHR37469:SF2">
    <property type="entry name" value="CELLOBIONIC ACID PHOSPHORYLASE"/>
    <property type="match status" value="1"/>
</dbReference>
<dbReference type="InterPro" id="IPR008928">
    <property type="entry name" value="6-hairpin_glycosidase_sf"/>
</dbReference>
<gene>
    <name evidence="5" type="ordered locus">MROS_1712</name>
</gene>
<dbReference type="InterPro" id="IPR037018">
    <property type="entry name" value="GH65_N"/>
</dbReference>
<accession>I7A4Z7</accession>
<dbReference type="GO" id="GO:0030246">
    <property type="term" value="F:carbohydrate binding"/>
    <property type="evidence" value="ECO:0007669"/>
    <property type="project" value="InterPro"/>
</dbReference>
<dbReference type="STRING" id="1191523.MROS_1712"/>
<sequence>MIKAIKKIIFIFCGNKLSNFQGINNNQGIKMKYGHFDDQKREYVITRPDTPLPWINYLGTEHYFGIISNTAGGYSFYQDARLRRLTRYRYNNIPMDSNGRYLYIKDGDTVWNPMWKPMRVPLDKYECRHGLGYTKITGEKNGLEVSALYFVPIGARNEVWHVEVKNNSNDKKNIRMWSFVEWCLWEAYDDMTNFQRNYSTGQVEIENGTIFHITEYRERRNHYGYFACSEKVSGYDSSRDAFVGLHYGLDAPRAVIEGECRNSTAYGWLPIGVHQIDIELKPGESKKINFILGYAENPPEEKYLPDGKIRKDEFFNVREKFLSSENVEKSFEELKSYWDKLLSVYHAETANEHVNRMVNVWNQYQCMVTFNMSRSASLYESGIGRGMGYRDSNQDVLGFVHMIPERARQRILDIASTQLSDGTCYHQYQPLTKKGNADIGGGFNDDPLWLILSTSAYIRETGDTTILDEKIGYADKPDSDATLMDHLHLSLNYTLNNRGPHGLPLIGHADWNDCLNLNCFSTTPGESFQLAGHIENDRIAESVMIAGLFCRACEEMAGILNFIGKKNEADDYKKKAAEMRDVIYKHGWDGEWFLRAYDSYGEKVGSKENKEGKIFIESQGWSILGGTGLENGHALKALDSVKEYLATPNGIILQQPAYSTYYPHLGEISSYPPGYKENAGIFTHNNTWIQIAETIVGRGDRAFEYYLSICPSKKEEQIDIYRSEPYVYSQMTAGKDAPTYGEAKNSWLTGTAAWSFVSVSQYILGIRPDFDGLVIDPCIPSEWKELKVQRKFRNAVYNITIKNPSGINKGVKKITLDGKEIQGNKLPVLNDGIEHEALVVLEK</sequence>
<keyword evidence="6" id="KW-1185">Reference proteome</keyword>
<dbReference type="PANTHER" id="PTHR37469">
    <property type="entry name" value="CELLOBIONIC ACID PHOSPHORYLASE-RELATED"/>
    <property type="match status" value="1"/>
</dbReference>
<dbReference type="Gene3D" id="1.50.10.10">
    <property type="match status" value="1"/>
</dbReference>
<dbReference type="Pfam" id="PF06165">
    <property type="entry name" value="GH94_b-supersand"/>
    <property type="match status" value="1"/>
</dbReference>
<feature type="domain" description="Glycosyl hydrolase 94 supersandwich" evidence="3">
    <location>
        <begin position="41"/>
        <end position="299"/>
    </location>
</feature>
<dbReference type="Gene3D" id="2.60.420.10">
    <property type="entry name" value="Maltose phosphorylase, domain 3"/>
    <property type="match status" value="1"/>
</dbReference>
<name>I7A4Z7_MELRP</name>
<dbReference type="InterPro" id="IPR033432">
    <property type="entry name" value="GH94_catalytic"/>
</dbReference>
<dbReference type="GO" id="GO:0016757">
    <property type="term" value="F:glycosyltransferase activity"/>
    <property type="evidence" value="ECO:0007669"/>
    <property type="project" value="UniProtKB-KW"/>
</dbReference>
<evidence type="ECO:0000313" key="5">
    <source>
        <dbReference type="EMBL" id="AFN74946.1"/>
    </source>
</evidence>
<dbReference type="InterPro" id="IPR010383">
    <property type="entry name" value="Glyco_hydrolase_94_b-supersand"/>
</dbReference>
<dbReference type="InterPro" id="IPR011013">
    <property type="entry name" value="Gal_mutarotase_sf_dom"/>
</dbReference>
<evidence type="ECO:0000256" key="2">
    <source>
        <dbReference type="ARBA" id="ARBA00022679"/>
    </source>
</evidence>
<protein>
    <submittedName>
        <fullName evidence="5">Glycosyltransferase 36</fullName>
    </submittedName>
</protein>
<keyword evidence="2 5" id="KW-0808">Transferase</keyword>
<dbReference type="InterPro" id="IPR052047">
    <property type="entry name" value="GH94_Enzymes"/>
</dbReference>
<dbReference type="EMBL" id="CP003557">
    <property type="protein sequence ID" value="AFN74946.1"/>
    <property type="molecule type" value="Genomic_DNA"/>
</dbReference>
<organism evidence="5 6">
    <name type="scientific">Melioribacter roseus (strain DSM 23840 / JCM 17771 / VKM B-2668 / P3M-2)</name>
    <dbReference type="NCBI Taxonomy" id="1191523"/>
    <lineage>
        <taxon>Bacteria</taxon>
        <taxon>Pseudomonadati</taxon>
        <taxon>Ignavibacteriota</taxon>
        <taxon>Ignavibacteria</taxon>
        <taxon>Ignavibacteriales</taxon>
        <taxon>Melioribacteraceae</taxon>
        <taxon>Melioribacter</taxon>
    </lineage>
</organism>
<dbReference type="Gene3D" id="2.70.98.40">
    <property type="entry name" value="Glycoside hydrolase, family 65, N-terminal domain"/>
    <property type="match status" value="1"/>
</dbReference>
<dbReference type="SUPFAM" id="SSF74650">
    <property type="entry name" value="Galactose mutarotase-like"/>
    <property type="match status" value="1"/>
</dbReference>
<dbReference type="KEGG" id="mro:MROS_1712"/>